<sequence>MRPKRVLACDPGFERLGVAVLEKNSSTNSKQEKLLYSDCIRTGAMLSFHRRLQILGSAVEHLLKKWQPDAVALEDVYFAKNEKTAMKIAEVRGMLTYLAVLQGLPLFEYSPAEVKVAVTGYGKGDKRAVAAMVPKLILLPQKKRLDDELDAIAVGLTCLASARF</sequence>
<evidence type="ECO:0000256" key="1">
    <source>
        <dbReference type="ARBA" id="ARBA00009518"/>
    </source>
</evidence>
<dbReference type="GO" id="GO:0006310">
    <property type="term" value="P:DNA recombination"/>
    <property type="evidence" value="ECO:0007669"/>
    <property type="project" value="UniProtKB-UniRule"/>
</dbReference>
<dbReference type="PANTHER" id="PTHR30194">
    <property type="entry name" value="CROSSOVER JUNCTION ENDODEOXYRIBONUCLEASE RUVC"/>
    <property type="match status" value="1"/>
</dbReference>
<dbReference type="GO" id="GO:0048476">
    <property type="term" value="C:Holliday junction resolvase complex"/>
    <property type="evidence" value="ECO:0007669"/>
    <property type="project" value="UniProtKB-UniRule"/>
</dbReference>
<evidence type="ECO:0000256" key="5">
    <source>
        <dbReference type="ARBA" id="ARBA00022759"/>
    </source>
</evidence>
<keyword evidence="6 13" id="KW-0227">DNA damage</keyword>
<evidence type="ECO:0000256" key="4">
    <source>
        <dbReference type="ARBA" id="ARBA00022723"/>
    </source>
</evidence>
<comment type="similarity">
    <text evidence="1 13">Belongs to the RuvC family.</text>
</comment>
<evidence type="ECO:0000256" key="12">
    <source>
        <dbReference type="ARBA" id="ARBA00029354"/>
    </source>
</evidence>
<keyword evidence="7 13" id="KW-0378">Hydrolase</keyword>
<keyword evidence="8 13" id="KW-0460">Magnesium</keyword>
<keyword evidence="5 13" id="KW-0255">Endonuclease</keyword>
<dbReference type="InterPro" id="IPR036397">
    <property type="entry name" value="RNaseH_sf"/>
</dbReference>
<evidence type="ECO:0000256" key="9">
    <source>
        <dbReference type="ARBA" id="ARBA00023125"/>
    </source>
</evidence>
<comment type="cofactor">
    <cofactor evidence="13">
        <name>Mg(2+)</name>
        <dbReference type="ChEBI" id="CHEBI:18420"/>
    </cofactor>
    <text evidence="13">Binds 2 Mg(2+) ion per subunit.</text>
</comment>
<evidence type="ECO:0000313" key="15">
    <source>
        <dbReference type="EMBL" id="OGC82968.1"/>
    </source>
</evidence>
<keyword evidence="9 13" id="KW-0238">DNA-binding</keyword>
<keyword evidence="4 13" id="KW-0479">Metal-binding</keyword>
<keyword evidence="10 13" id="KW-0233">DNA recombination</keyword>
<name>A0A1F4XMX5_9BACT</name>
<proteinExistence type="inferred from homology"/>
<feature type="active site" evidence="13">
    <location>
        <position position="10"/>
    </location>
</feature>
<dbReference type="GO" id="GO:0005737">
    <property type="term" value="C:cytoplasm"/>
    <property type="evidence" value="ECO:0007669"/>
    <property type="project" value="UniProtKB-SubCell"/>
</dbReference>
<keyword evidence="11 13" id="KW-0234">DNA repair</keyword>
<dbReference type="EMBL" id="MEWU01000032">
    <property type="protein sequence ID" value="OGC82968.1"/>
    <property type="molecule type" value="Genomic_DNA"/>
</dbReference>
<dbReference type="PRINTS" id="PR00696">
    <property type="entry name" value="RSOLVASERUVC"/>
</dbReference>
<dbReference type="GO" id="GO:0003677">
    <property type="term" value="F:DNA binding"/>
    <property type="evidence" value="ECO:0007669"/>
    <property type="project" value="UniProtKB-KW"/>
</dbReference>
<evidence type="ECO:0000256" key="14">
    <source>
        <dbReference type="NCBIfam" id="TIGR00228"/>
    </source>
</evidence>
<dbReference type="GO" id="GO:0008821">
    <property type="term" value="F:crossover junction DNA endonuclease activity"/>
    <property type="evidence" value="ECO:0007669"/>
    <property type="project" value="UniProtKB-UniRule"/>
</dbReference>
<dbReference type="InterPro" id="IPR002176">
    <property type="entry name" value="X-over_junc_endoDNase_RuvC"/>
</dbReference>
<keyword evidence="3 13" id="KW-0540">Nuclease</keyword>
<comment type="caution">
    <text evidence="15">The sequence shown here is derived from an EMBL/GenBank/DDBJ whole genome shotgun (WGS) entry which is preliminary data.</text>
</comment>
<comment type="catalytic activity">
    <reaction evidence="12 13">
        <text>Endonucleolytic cleavage at a junction such as a reciprocal single-stranded crossover between two homologous DNA duplexes (Holliday junction).</text>
        <dbReference type="EC" id="3.1.21.10"/>
    </reaction>
</comment>
<evidence type="ECO:0000256" key="7">
    <source>
        <dbReference type="ARBA" id="ARBA00022801"/>
    </source>
</evidence>
<evidence type="ECO:0000256" key="6">
    <source>
        <dbReference type="ARBA" id="ARBA00022763"/>
    </source>
</evidence>
<dbReference type="AlphaFoldDB" id="A0A1F4XMX5"/>
<organism evidence="15 16">
    <name type="scientific">Candidatus Adlerbacteria bacterium RIFCSPHIGHO2_02_FULL_52_17</name>
    <dbReference type="NCBI Taxonomy" id="1797240"/>
    <lineage>
        <taxon>Bacteria</taxon>
        <taxon>Candidatus Adleribacteriota</taxon>
    </lineage>
</organism>
<dbReference type="SUPFAM" id="SSF53098">
    <property type="entry name" value="Ribonuclease H-like"/>
    <property type="match status" value="1"/>
</dbReference>
<dbReference type="Gene3D" id="3.30.420.10">
    <property type="entry name" value="Ribonuclease H-like superfamily/Ribonuclease H"/>
    <property type="match status" value="1"/>
</dbReference>
<evidence type="ECO:0000256" key="8">
    <source>
        <dbReference type="ARBA" id="ARBA00022842"/>
    </source>
</evidence>
<dbReference type="CDD" id="cd16962">
    <property type="entry name" value="RuvC"/>
    <property type="match status" value="1"/>
</dbReference>
<reference evidence="15 16" key="1">
    <citation type="journal article" date="2016" name="Nat. Commun.">
        <title>Thousands of microbial genomes shed light on interconnected biogeochemical processes in an aquifer system.</title>
        <authorList>
            <person name="Anantharaman K."/>
            <person name="Brown C.T."/>
            <person name="Hug L.A."/>
            <person name="Sharon I."/>
            <person name="Castelle C.J."/>
            <person name="Probst A.J."/>
            <person name="Thomas B.C."/>
            <person name="Singh A."/>
            <person name="Wilkins M.J."/>
            <person name="Karaoz U."/>
            <person name="Brodie E.L."/>
            <person name="Williams K.H."/>
            <person name="Hubbard S.S."/>
            <person name="Banfield J.F."/>
        </authorList>
    </citation>
    <scope>NUCLEOTIDE SEQUENCE [LARGE SCALE GENOMIC DNA]</scope>
</reference>
<dbReference type="STRING" id="1797240.A3D68_00800"/>
<comment type="subcellular location">
    <subcellularLocation>
        <location evidence="13">Cytoplasm</location>
    </subcellularLocation>
</comment>
<dbReference type="NCBIfam" id="TIGR00228">
    <property type="entry name" value="ruvC"/>
    <property type="match status" value="1"/>
</dbReference>
<comment type="function">
    <text evidence="13">The RuvA-RuvB-RuvC complex processes Holliday junction (HJ) DNA during genetic recombination and DNA repair. Endonuclease that resolves HJ intermediates. Cleaves cruciform DNA by making single-stranded nicks across the HJ at symmetrical positions within the homologous arms, yielding a 5'-phosphate and a 3'-hydroxyl group; requires a central core of homology in the junction. The consensus cleavage sequence is 5'-(A/T)TT(C/G)-3'. Cleavage occurs on the 3'-side of the TT dinucleotide at the point of strand exchange. HJ branch migration catalyzed by RuvA-RuvB allows RuvC to scan DNA until it finds its consensus sequence, where it cleaves and resolves the cruciform DNA.</text>
</comment>
<feature type="binding site" evidence="13">
    <location>
        <position position="74"/>
    </location>
    <ligand>
        <name>Mg(2+)</name>
        <dbReference type="ChEBI" id="CHEBI:18420"/>
        <label>2</label>
    </ligand>
</feature>
<accession>A0A1F4XMX5</accession>
<feature type="binding site" evidence="13">
    <location>
        <position position="10"/>
    </location>
    <ligand>
        <name>Mg(2+)</name>
        <dbReference type="ChEBI" id="CHEBI:18420"/>
        <label>1</label>
    </ligand>
</feature>
<feature type="binding site" evidence="13">
    <location>
        <position position="147"/>
    </location>
    <ligand>
        <name>Mg(2+)</name>
        <dbReference type="ChEBI" id="CHEBI:18420"/>
        <label>1</label>
    </ligand>
</feature>
<dbReference type="PANTHER" id="PTHR30194:SF3">
    <property type="entry name" value="CROSSOVER JUNCTION ENDODEOXYRIBONUCLEASE RUVC"/>
    <property type="match status" value="1"/>
</dbReference>
<protein>
    <recommendedName>
        <fullName evidence="13 14">Crossover junction endodeoxyribonuclease RuvC</fullName>
        <ecNumber evidence="13 14">3.1.21.10</ecNumber>
    </recommendedName>
    <alternativeName>
        <fullName evidence="13">Holliday junction nuclease RuvC</fullName>
    </alternativeName>
    <alternativeName>
        <fullName evidence="13">Holliday junction resolvase RuvC</fullName>
    </alternativeName>
</protein>
<comment type="subunit">
    <text evidence="13">Homodimer which binds Holliday junction (HJ) DNA. The HJ becomes 2-fold symmetrical on binding to RuvC with unstacked arms; it has a different conformation from HJ DNA in complex with RuvA. In the full resolvosome a probable DNA-RuvA(4)-RuvB(12)-RuvC(2) complex forms which resolves the HJ.</text>
</comment>
<keyword evidence="2 13" id="KW-0963">Cytoplasm</keyword>
<dbReference type="EC" id="3.1.21.10" evidence="13 14"/>
<gene>
    <name evidence="13" type="primary">ruvC</name>
    <name evidence="15" type="ORF">A3D68_00800</name>
</gene>
<dbReference type="InterPro" id="IPR012337">
    <property type="entry name" value="RNaseH-like_sf"/>
</dbReference>
<dbReference type="GO" id="GO:0006281">
    <property type="term" value="P:DNA repair"/>
    <property type="evidence" value="ECO:0007669"/>
    <property type="project" value="UniProtKB-UniRule"/>
</dbReference>
<dbReference type="Proteomes" id="UP000177564">
    <property type="component" value="Unassembled WGS sequence"/>
</dbReference>
<evidence type="ECO:0000256" key="11">
    <source>
        <dbReference type="ARBA" id="ARBA00023204"/>
    </source>
</evidence>
<evidence type="ECO:0000256" key="3">
    <source>
        <dbReference type="ARBA" id="ARBA00022722"/>
    </source>
</evidence>
<dbReference type="GO" id="GO:0000287">
    <property type="term" value="F:magnesium ion binding"/>
    <property type="evidence" value="ECO:0007669"/>
    <property type="project" value="UniProtKB-UniRule"/>
</dbReference>
<dbReference type="HAMAP" id="MF_00034">
    <property type="entry name" value="RuvC"/>
    <property type="match status" value="1"/>
</dbReference>
<feature type="active site" evidence="13">
    <location>
        <position position="74"/>
    </location>
</feature>
<dbReference type="Pfam" id="PF02075">
    <property type="entry name" value="RuvC"/>
    <property type="match status" value="1"/>
</dbReference>
<evidence type="ECO:0000256" key="13">
    <source>
        <dbReference type="HAMAP-Rule" id="MF_00034"/>
    </source>
</evidence>
<evidence type="ECO:0000256" key="2">
    <source>
        <dbReference type="ARBA" id="ARBA00022490"/>
    </source>
</evidence>
<evidence type="ECO:0000256" key="10">
    <source>
        <dbReference type="ARBA" id="ARBA00023172"/>
    </source>
</evidence>
<evidence type="ECO:0000313" key="16">
    <source>
        <dbReference type="Proteomes" id="UP000177564"/>
    </source>
</evidence>
<feature type="active site" evidence="13">
    <location>
        <position position="147"/>
    </location>
</feature>
<dbReference type="FunFam" id="3.30.420.10:FF:000002">
    <property type="entry name" value="Crossover junction endodeoxyribonuclease RuvC"/>
    <property type="match status" value="1"/>
</dbReference>